<comment type="caution">
    <text evidence="3">The sequence shown here is derived from an EMBL/GenBank/DDBJ whole genome shotgun (WGS) entry which is preliminary data.</text>
</comment>
<evidence type="ECO:0000256" key="1">
    <source>
        <dbReference type="ARBA" id="ARBA00022801"/>
    </source>
</evidence>
<feature type="domain" description="CN hydrolase" evidence="2">
    <location>
        <begin position="1"/>
        <end position="172"/>
    </location>
</feature>
<evidence type="ECO:0000259" key="2">
    <source>
        <dbReference type="PROSITE" id="PS50263"/>
    </source>
</evidence>
<dbReference type="AlphaFoldDB" id="X0YG64"/>
<dbReference type="InterPro" id="IPR036526">
    <property type="entry name" value="C-N_Hydrolase_sf"/>
</dbReference>
<gene>
    <name evidence="3" type="ORF">S01H4_13380</name>
</gene>
<dbReference type="PANTHER" id="PTHR43674:SF2">
    <property type="entry name" value="BETA-UREIDOPROPIONASE"/>
    <property type="match status" value="1"/>
</dbReference>
<name>X0YG64_9ZZZZ</name>
<keyword evidence="1" id="KW-0378">Hydrolase</keyword>
<dbReference type="GO" id="GO:0033388">
    <property type="term" value="P:putrescine biosynthetic process from arginine"/>
    <property type="evidence" value="ECO:0007669"/>
    <property type="project" value="TreeGrafter"/>
</dbReference>
<protein>
    <recommendedName>
        <fullName evidence="2">CN hydrolase domain-containing protein</fullName>
    </recommendedName>
</protein>
<dbReference type="PROSITE" id="PS50263">
    <property type="entry name" value="CN_HYDROLASE"/>
    <property type="match status" value="1"/>
</dbReference>
<dbReference type="Pfam" id="PF00795">
    <property type="entry name" value="CN_hydrolase"/>
    <property type="match status" value="1"/>
</dbReference>
<dbReference type="InterPro" id="IPR050345">
    <property type="entry name" value="Aliph_Amidase/BUP"/>
</dbReference>
<dbReference type="Gene3D" id="3.60.110.10">
    <property type="entry name" value="Carbon-nitrogen hydrolase"/>
    <property type="match status" value="1"/>
</dbReference>
<accession>X0YG64</accession>
<organism evidence="3">
    <name type="scientific">marine sediment metagenome</name>
    <dbReference type="NCBI Taxonomy" id="412755"/>
    <lineage>
        <taxon>unclassified sequences</taxon>
        <taxon>metagenomes</taxon>
        <taxon>ecological metagenomes</taxon>
    </lineage>
</organism>
<dbReference type="SUPFAM" id="SSF56317">
    <property type="entry name" value="Carbon-nitrogen hydrolase"/>
    <property type="match status" value="1"/>
</dbReference>
<dbReference type="EMBL" id="BART01005899">
    <property type="protein sequence ID" value="GAG54954.1"/>
    <property type="molecule type" value="Genomic_DNA"/>
</dbReference>
<proteinExistence type="predicted"/>
<reference evidence="3" key="1">
    <citation type="journal article" date="2014" name="Front. Microbiol.">
        <title>High frequency of phylogenetically diverse reductive dehalogenase-homologous genes in deep subseafloor sedimentary metagenomes.</title>
        <authorList>
            <person name="Kawai M."/>
            <person name="Futagami T."/>
            <person name="Toyoda A."/>
            <person name="Takaki Y."/>
            <person name="Nishi S."/>
            <person name="Hori S."/>
            <person name="Arai W."/>
            <person name="Tsubouchi T."/>
            <person name="Morono Y."/>
            <person name="Uchiyama I."/>
            <person name="Ito T."/>
            <person name="Fujiyama A."/>
            <person name="Inagaki F."/>
            <person name="Takami H."/>
        </authorList>
    </citation>
    <scope>NUCLEOTIDE SEQUENCE</scope>
    <source>
        <strain evidence="3">Expedition CK06-06</strain>
    </source>
</reference>
<dbReference type="PANTHER" id="PTHR43674">
    <property type="entry name" value="NITRILASE C965.09-RELATED"/>
    <property type="match status" value="1"/>
</dbReference>
<sequence>MKIGLAQMDCELGNIKVNLNKMKGFISRAREEKVNLLIFPELSLTGYSVKELVSKVAIRIDDPIIKVLKKESKDISLVVGIVEESGDYNFYNTALYLEKEKIIHTHRKIYLPNYGIFDEKKYFSSGERMRSFKTSYGRMTILICADSWHPVLPYISALDGASIFIHTVASFE</sequence>
<feature type="non-terminal residue" evidence="3">
    <location>
        <position position="172"/>
    </location>
</feature>
<dbReference type="GO" id="GO:0050126">
    <property type="term" value="F:N-carbamoylputrescine amidase activity"/>
    <property type="evidence" value="ECO:0007669"/>
    <property type="project" value="TreeGrafter"/>
</dbReference>
<evidence type="ECO:0000313" key="3">
    <source>
        <dbReference type="EMBL" id="GAG54954.1"/>
    </source>
</evidence>
<dbReference type="InterPro" id="IPR003010">
    <property type="entry name" value="C-N_Hydrolase"/>
</dbReference>